<evidence type="ECO:0000313" key="2">
    <source>
        <dbReference type="EMBL" id="AKV70061.1"/>
    </source>
</evidence>
<organism evidence="2 3">
    <name type="scientific">Microcystis panniformis FACHB-1757</name>
    <dbReference type="NCBI Taxonomy" id="1638788"/>
    <lineage>
        <taxon>Bacteria</taxon>
        <taxon>Bacillati</taxon>
        <taxon>Cyanobacteriota</taxon>
        <taxon>Cyanophyceae</taxon>
        <taxon>Oscillatoriophycideae</taxon>
        <taxon>Chroococcales</taxon>
        <taxon>Microcystaceae</taxon>
        <taxon>Microcystis</taxon>
    </lineage>
</organism>
<dbReference type="CDD" id="cd06260">
    <property type="entry name" value="DUF820-like"/>
    <property type="match status" value="1"/>
</dbReference>
<dbReference type="Proteomes" id="UP000068167">
    <property type="component" value="Chromosome"/>
</dbReference>
<evidence type="ECO:0000313" key="3">
    <source>
        <dbReference type="Proteomes" id="UP000068167"/>
    </source>
</evidence>
<name>A0A0K1S7T8_9CHRO</name>
<dbReference type="PATRIC" id="fig|1638788.3.peg.5257"/>
<dbReference type="SUPFAM" id="SSF52980">
    <property type="entry name" value="Restriction endonuclease-like"/>
    <property type="match status" value="1"/>
</dbReference>
<dbReference type="InterPro" id="IPR012296">
    <property type="entry name" value="Nuclease_put_TT1808"/>
</dbReference>
<gene>
    <name evidence="2" type="ORF">VL20_5211</name>
</gene>
<protein>
    <recommendedName>
        <fullName evidence="1">Putative restriction endonuclease domain-containing protein</fullName>
    </recommendedName>
</protein>
<sequence length="213" mass="24525">MQQLETRGITDSWIKGSWEEYLEAIKNFPENQGKSYYYNGYYRLEMTPIGFEHARDHHVVFLGVSLYAILKEIPFQGLPTCSYRKRGIREVQPDISYYLGEKANLIPNGTSIIDLNQYPPPDLVIEISKSTLNDDLGNKRLLYEELGVSEYWSVKVDDPQIFAFEIIDRGSKRIDISKVLPNLKLAVLESALQQARSKDQSQVGRWLISQFQG</sequence>
<dbReference type="InterPro" id="IPR011335">
    <property type="entry name" value="Restrct_endonuc-II-like"/>
</dbReference>
<dbReference type="PANTHER" id="PTHR47152">
    <property type="entry name" value="SLR2084 PROTEIN-RELATED"/>
    <property type="match status" value="1"/>
</dbReference>
<proteinExistence type="predicted"/>
<keyword evidence="3" id="KW-1185">Reference proteome</keyword>
<reference evidence="2 3" key="1">
    <citation type="journal article" date="2016" name="Stand. Genomic Sci.">
        <title>Complete genome sequence and genomic characterization of Microcystis panniformis FACHB 1757 by third-generation sequencing.</title>
        <authorList>
            <person name="Zhang J.Y."/>
            <person name="Guan R."/>
            <person name="Zhang H.J."/>
            <person name="Li H."/>
            <person name="Xiao P."/>
            <person name="Yu G.L."/>
            <person name="Du L."/>
            <person name="Cao D.M."/>
            <person name="Zhu B.C."/>
            <person name="Li R.H."/>
            <person name="Lu Z.H."/>
        </authorList>
    </citation>
    <scope>NUCLEOTIDE SEQUENCE [LARGE SCALE GENOMIC DNA]</scope>
    <source>
        <strain evidence="2 3">FACHB-1757</strain>
    </source>
</reference>
<evidence type="ECO:0000259" key="1">
    <source>
        <dbReference type="Pfam" id="PF05685"/>
    </source>
</evidence>
<dbReference type="AlphaFoldDB" id="A0A0K1S7T8"/>
<dbReference type="RefSeq" id="WP_052277731.1">
    <property type="nucleotide sequence ID" value="NZ_CP011339.1"/>
</dbReference>
<dbReference type="InterPro" id="IPR008538">
    <property type="entry name" value="Uma2"/>
</dbReference>
<dbReference type="EMBL" id="CP011339">
    <property type="protein sequence ID" value="AKV70061.1"/>
    <property type="molecule type" value="Genomic_DNA"/>
</dbReference>
<dbReference type="Pfam" id="PF05685">
    <property type="entry name" value="Uma2"/>
    <property type="match status" value="1"/>
</dbReference>
<dbReference type="KEGG" id="mpk:VL20_5211"/>
<feature type="domain" description="Putative restriction endonuclease" evidence="1">
    <location>
        <begin position="18"/>
        <end position="176"/>
    </location>
</feature>
<accession>A0A0K1S7T8</accession>
<dbReference type="Gene3D" id="3.90.1570.10">
    <property type="entry name" value="tt1808, chain A"/>
    <property type="match status" value="1"/>
</dbReference>